<dbReference type="Pfam" id="PF19459">
    <property type="entry name" value="DUF5996"/>
    <property type="match status" value="1"/>
</dbReference>
<accession>A0A3B1BKR4</accession>
<feature type="non-terminal residue" evidence="1">
    <location>
        <position position="28"/>
    </location>
</feature>
<organism evidence="1">
    <name type="scientific">hydrothermal vent metagenome</name>
    <dbReference type="NCBI Taxonomy" id="652676"/>
    <lineage>
        <taxon>unclassified sequences</taxon>
        <taxon>metagenomes</taxon>
        <taxon>ecological metagenomes</taxon>
    </lineage>
</organism>
<dbReference type="InterPro" id="IPR046038">
    <property type="entry name" value="DUF5996"/>
</dbReference>
<reference evidence="1" key="1">
    <citation type="submission" date="2018-06" db="EMBL/GenBank/DDBJ databases">
        <authorList>
            <person name="Zhirakovskaya E."/>
        </authorList>
    </citation>
    <scope>NUCLEOTIDE SEQUENCE</scope>
</reference>
<dbReference type="AlphaFoldDB" id="A0A3B1BKR4"/>
<gene>
    <name evidence="1" type="ORF">MNBD_GAMMA24-1178</name>
</gene>
<protein>
    <submittedName>
        <fullName evidence="1">Uncharacterized protein</fullName>
    </submittedName>
</protein>
<dbReference type="EMBL" id="UOFZ01000035">
    <property type="protein sequence ID" value="VAX12384.1"/>
    <property type="molecule type" value="Genomic_DNA"/>
</dbReference>
<proteinExistence type="predicted"/>
<name>A0A3B1BKR4_9ZZZZ</name>
<sequence length="28" mass="3229">MSFGFWAGDEIVREAAFYAYVYPQPEAL</sequence>
<evidence type="ECO:0000313" key="1">
    <source>
        <dbReference type="EMBL" id="VAX12384.1"/>
    </source>
</evidence>